<keyword evidence="11 14" id="KW-0503">Monooxygenase</keyword>
<evidence type="ECO:0000256" key="2">
    <source>
        <dbReference type="ARBA" id="ARBA00004174"/>
    </source>
</evidence>
<dbReference type="GeneID" id="106745324"/>
<dbReference type="Proteomes" id="UP000515204">
    <property type="component" value="Unplaced"/>
</dbReference>
<dbReference type="Pfam" id="PF00067">
    <property type="entry name" value="p450"/>
    <property type="match status" value="1"/>
</dbReference>
<gene>
    <name evidence="17" type="primary">LOC106745324</name>
</gene>
<feature type="transmembrane region" description="Helical" evidence="15">
    <location>
        <begin position="6"/>
        <end position="24"/>
    </location>
</feature>
<dbReference type="GO" id="GO:0005789">
    <property type="term" value="C:endoplasmic reticulum membrane"/>
    <property type="evidence" value="ECO:0007669"/>
    <property type="project" value="UniProtKB-SubCell"/>
</dbReference>
<keyword evidence="16" id="KW-1185">Reference proteome</keyword>
<feature type="binding site" description="axial binding residue" evidence="13">
    <location>
        <position position="447"/>
    </location>
    <ligand>
        <name>heme</name>
        <dbReference type="ChEBI" id="CHEBI:30413"/>
    </ligand>
    <ligandPart>
        <name>Fe</name>
        <dbReference type="ChEBI" id="CHEBI:18248"/>
    </ligandPart>
</feature>
<keyword evidence="9 14" id="KW-0560">Oxidoreductase</keyword>
<dbReference type="CDD" id="cd11056">
    <property type="entry name" value="CYP6-like"/>
    <property type="match status" value="1"/>
</dbReference>
<dbReference type="GO" id="GO:0016705">
    <property type="term" value="F:oxidoreductase activity, acting on paired donors, with incorporation or reduction of molecular oxygen"/>
    <property type="evidence" value="ECO:0007669"/>
    <property type="project" value="InterPro"/>
</dbReference>
<comment type="subcellular location">
    <subcellularLocation>
        <location evidence="3">Endoplasmic reticulum membrane</location>
        <topology evidence="3">Peripheral membrane protein</topology>
    </subcellularLocation>
    <subcellularLocation>
        <location evidence="2">Microsome membrane</location>
        <topology evidence="2">Peripheral membrane protein</topology>
    </subcellularLocation>
</comment>
<dbReference type="KEGG" id="dqu:106745324"/>
<dbReference type="AlphaFoldDB" id="A0A6P3XD33"/>
<keyword evidence="6 13" id="KW-0479">Metal-binding</keyword>
<evidence type="ECO:0000313" key="17">
    <source>
        <dbReference type="RefSeq" id="XP_014476321.1"/>
    </source>
</evidence>
<evidence type="ECO:0000256" key="9">
    <source>
        <dbReference type="ARBA" id="ARBA00023002"/>
    </source>
</evidence>
<dbReference type="InterPro" id="IPR001128">
    <property type="entry name" value="Cyt_P450"/>
</dbReference>
<dbReference type="GO" id="GO:0005506">
    <property type="term" value="F:iron ion binding"/>
    <property type="evidence" value="ECO:0007669"/>
    <property type="project" value="InterPro"/>
</dbReference>
<keyword evidence="12 15" id="KW-0472">Membrane</keyword>
<evidence type="ECO:0000256" key="3">
    <source>
        <dbReference type="ARBA" id="ARBA00004406"/>
    </source>
</evidence>
<evidence type="ECO:0000256" key="15">
    <source>
        <dbReference type="SAM" id="Phobius"/>
    </source>
</evidence>
<dbReference type="SUPFAM" id="SSF48264">
    <property type="entry name" value="Cytochrome P450"/>
    <property type="match status" value="1"/>
</dbReference>
<keyword evidence="5 13" id="KW-0349">Heme</keyword>
<dbReference type="PRINTS" id="PR00463">
    <property type="entry name" value="EP450I"/>
</dbReference>
<keyword evidence="10 13" id="KW-0408">Iron</keyword>
<dbReference type="InterPro" id="IPR036396">
    <property type="entry name" value="Cyt_P450_sf"/>
</dbReference>
<evidence type="ECO:0000256" key="7">
    <source>
        <dbReference type="ARBA" id="ARBA00022824"/>
    </source>
</evidence>
<keyword evidence="15" id="KW-0812">Transmembrane</keyword>
<dbReference type="FunFam" id="1.10.630.10:FF:000042">
    <property type="entry name" value="Cytochrome P450"/>
    <property type="match status" value="1"/>
</dbReference>
<dbReference type="InterPro" id="IPR002401">
    <property type="entry name" value="Cyt_P450_E_grp-I"/>
</dbReference>
<evidence type="ECO:0000256" key="14">
    <source>
        <dbReference type="RuleBase" id="RU000461"/>
    </source>
</evidence>
<keyword evidence="8" id="KW-0492">Microsome</keyword>
<evidence type="ECO:0000256" key="13">
    <source>
        <dbReference type="PIRSR" id="PIRSR602401-1"/>
    </source>
</evidence>
<dbReference type="RefSeq" id="XP_014476321.1">
    <property type="nucleotide sequence ID" value="XM_014620835.1"/>
</dbReference>
<accession>A0A6P3XD33</accession>
<dbReference type="InterPro" id="IPR017972">
    <property type="entry name" value="Cyt_P450_CS"/>
</dbReference>
<evidence type="ECO:0000256" key="6">
    <source>
        <dbReference type="ARBA" id="ARBA00022723"/>
    </source>
</evidence>
<evidence type="ECO:0000256" key="4">
    <source>
        <dbReference type="ARBA" id="ARBA00010617"/>
    </source>
</evidence>
<dbReference type="PRINTS" id="PR00385">
    <property type="entry name" value="P450"/>
</dbReference>
<dbReference type="PANTHER" id="PTHR24292:SF54">
    <property type="entry name" value="CYP9F3-RELATED"/>
    <property type="match status" value="1"/>
</dbReference>
<evidence type="ECO:0000256" key="12">
    <source>
        <dbReference type="ARBA" id="ARBA00023136"/>
    </source>
</evidence>
<dbReference type="PANTHER" id="PTHR24292">
    <property type="entry name" value="CYTOCHROME P450"/>
    <property type="match status" value="1"/>
</dbReference>
<protein>
    <submittedName>
        <fullName evidence="17">Cytochrome P450 9e2-like</fullName>
    </submittedName>
</protein>
<proteinExistence type="inferred from homology"/>
<evidence type="ECO:0000256" key="8">
    <source>
        <dbReference type="ARBA" id="ARBA00022848"/>
    </source>
</evidence>
<dbReference type="PROSITE" id="PS00086">
    <property type="entry name" value="CYTOCHROME_P450"/>
    <property type="match status" value="1"/>
</dbReference>
<dbReference type="InterPro" id="IPR050476">
    <property type="entry name" value="Insect_CytP450_Detox"/>
</dbReference>
<evidence type="ECO:0000256" key="11">
    <source>
        <dbReference type="ARBA" id="ARBA00023033"/>
    </source>
</evidence>
<evidence type="ECO:0000256" key="1">
    <source>
        <dbReference type="ARBA" id="ARBA00001971"/>
    </source>
</evidence>
<keyword evidence="15" id="KW-1133">Transmembrane helix</keyword>
<keyword evidence="7" id="KW-0256">Endoplasmic reticulum</keyword>
<dbReference type="Gene3D" id="1.10.630.10">
    <property type="entry name" value="Cytochrome P450"/>
    <property type="match status" value="1"/>
</dbReference>
<dbReference type="OrthoDB" id="2789670at2759"/>
<evidence type="ECO:0000313" key="16">
    <source>
        <dbReference type="Proteomes" id="UP000515204"/>
    </source>
</evidence>
<dbReference type="GO" id="GO:0004497">
    <property type="term" value="F:monooxygenase activity"/>
    <property type="evidence" value="ECO:0007669"/>
    <property type="project" value="UniProtKB-KW"/>
</dbReference>
<evidence type="ECO:0000256" key="5">
    <source>
        <dbReference type="ARBA" id="ARBA00022617"/>
    </source>
</evidence>
<comment type="cofactor">
    <cofactor evidence="1 13">
        <name>heme</name>
        <dbReference type="ChEBI" id="CHEBI:30413"/>
    </cofactor>
</comment>
<dbReference type="GO" id="GO:0020037">
    <property type="term" value="F:heme binding"/>
    <property type="evidence" value="ECO:0007669"/>
    <property type="project" value="InterPro"/>
</dbReference>
<sequence length="502" mass="57383">MAIVFWTLVAGMFVALYIFLTRNFKYWQKRGVPCASGALPGVGHMLSVVCFKISYADRFRQMYKENKNSSMVGFYNFSSPALMVIEPELVKTVLQTNFASFQENAIHIDPDLNPLVANNPFLTTGEKWMSGRKRLTYAFSSMRLKVLLESVKSVCVIFESFVDRKLDKMERAEFELQDLFSRYTAQVVASAGFGVDGHCFDKEESSASFRNIAKKVLEPSTRNAILFTIITLFPGLNRIFRMSFIPKEVDRFFRKLVSDVMQKRRTEDISRNDFLQLMVELERMEGDKFDIGVLASHATSFIIDGYDTSSRALSFIGFQLATHPEVQQKLRKEVVSVLSKYDGVLTYEALKEMTYMDQVINESQRIMPMGEVLFKLCTAKCELKGSDGLVCSVEPGMTIMVPVIALQEDPRYWDKPEIFDPERFSPDRKHNIERFTFLPFGEGPRICVGMRMALLQMKACLAVLLKKYSLELSPRTQIPLKMIPGTFLPTPEGGLWVFIRQL</sequence>
<reference evidence="17" key="1">
    <citation type="submission" date="2025-08" db="UniProtKB">
        <authorList>
            <consortium name="RefSeq"/>
        </authorList>
    </citation>
    <scope>IDENTIFICATION</scope>
</reference>
<comment type="similarity">
    <text evidence="4 14">Belongs to the cytochrome P450 family.</text>
</comment>
<evidence type="ECO:0000256" key="10">
    <source>
        <dbReference type="ARBA" id="ARBA00023004"/>
    </source>
</evidence>
<organism evidence="16 17">
    <name type="scientific">Dinoponera quadriceps</name>
    <name type="common">South American ant</name>
    <dbReference type="NCBI Taxonomy" id="609295"/>
    <lineage>
        <taxon>Eukaryota</taxon>
        <taxon>Metazoa</taxon>
        <taxon>Ecdysozoa</taxon>
        <taxon>Arthropoda</taxon>
        <taxon>Hexapoda</taxon>
        <taxon>Insecta</taxon>
        <taxon>Pterygota</taxon>
        <taxon>Neoptera</taxon>
        <taxon>Endopterygota</taxon>
        <taxon>Hymenoptera</taxon>
        <taxon>Apocrita</taxon>
        <taxon>Aculeata</taxon>
        <taxon>Formicoidea</taxon>
        <taxon>Formicidae</taxon>
        <taxon>Ponerinae</taxon>
        <taxon>Ponerini</taxon>
        <taxon>Dinoponera</taxon>
    </lineage>
</organism>
<name>A0A6P3XD33_DINQU</name>